<evidence type="ECO:0000256" key="4">
    <source>
        <dbReference type="ARBA" id="ARBA00023054"/>
    </source>
</evidence>
<dbReference type="GO" id="GO:0006354">
    <property type="term" value="P:DNA-templated transcription elongation"/>
    <property type="evidence" value="ECO:0007669"/>
    <property type="project" value="TreeGrafter"/>
</dbReference>
<dbReference type="FunFam" id="1.10.287.180:FF:000001">
    <property type="entry name" value="Transcription elongation factor GreA"/>
    <property type="match status" value="1"/>
</dbReference>
<feature type="coiled-coil region" evidence="9">
    <location>
        <begin position="13"/>
        <end position="70"/>
    </location>
</feature>
<keyword evidence="6 9" id="KW-0804">Transcription</keyword>
<evidence type="ECO:0000256" key="10">
    <source>
        <dbReference type="RuleBase" id="RU000556"/>
    </source>
</evidence>
<evidence type="ECO:0000256" key="6">
    <source>
        <dbReference type="ARBA" id="ARBA00023163"/>
    </source>
</evidence>
<comment type="similarity">
    <text evidence="1 9 10">Belongs to the GreA/GreB family.</text>
</comment>
<dbReference type="InterPro" id="IPR028624">
    <property type="entry name" value="Tscrpt_elong_fac_GreA/B"/>
</dbReference>
<dbReference type="InterPro" id="IPR023459">
    <property type="entry name" value="Tscrpt_elong_fac_GreA/B_fam"/>
</dbReference>
<evidence type="ECO:0000313" key="14">
    <source>
        <dbReference type="Proteomes" id="UP000824093"/>
    </source>
</evidence>
<evidence type="ECO:0000256" key="3">
    <source>
        <dbReference type="ARBA" id="ARBA00023015"/>
    </source>
</evidence>
<dbReference type="Gene3D" id="1.10.287.180">
    <property type="entry name" value="Transcription elongation factor, GreA/GreB, N-terminal domain"/>
    <property type="match status" value="1"/>
</dbReference>
<dbReference type="InterPro" id="IPR022691">
    <property type="entry name" value="Tscrpt_elong_fac_GreA/B_N"/>
</dbReference>
<dbReference type="PANTHER" id="PTHR30437">
    <property type="entry name" value="TRANSCRIPTION ELONGATION FACTOR GREA"/>
    <property type="match status" value="1"/>
</dbReference>
<feature type="domain" description="Transcription elongation factor GreA/GreB C-terminal" evidence="11">
    <location>
        <begin position="84"/>
        <end position="157"/>
    </location>
</feature>
<evidence type="ECO:0000256" key="9">
    <source>
        <dbReference type="HAMAP-Rule" id="MF_00105"/>
    </source>
</evidence>
<gene>
    <name evidence="9 13" type="primary">greA</name>
    <name evidence="13" type="ORF">IAB70_00895</name>
</gene>
<dbReference type="SUPFAM" id="SSF54534">
    <property type="entry name" value="FKBP-like"/>
    <property type="match status" value="1"/>
</dbReference>
<keyword evidence="13" id="KW-0648">Protein biosynthesis</keyword>
<evidence type="ECO:0000259" key="12">
    <source>
        <dbReference type="Pfam" id="PF03449"/>
    </source>
</evidence>
<dbReference type="Pfam" id="PF03449">
    <property type="entry name" value="GreA_GreB_N"/>
    <property type="match status" value="1"/>
</dbReference>
<dbReference type="InterPro" id="IPR036953">
    <property type="entry name" value="GreA/GreB_C_sf"/>
</dbReference>
<sequence length="158" mass="17717">MGDKEILLTQEGYDKIENELEYLKTEKRAEIAERIKVALGFGDLSENSEYDEAKNAQAANEDKILELEAKLRYAKIIDESEIDTKTVQIGNIVKVYDMEFEEEVEYTIVGSTEVNLAENKISNESPIGAALLGKKKNEIVTVNAPAGIMKFKILSIKK</sequence>
<dbReference type="PROSITE" id="PS00829">
    <property type="entry name" value="GREAB_1"/>
    <property type="match status" value="1"/>
</dbReference>
<reference evidence="13" key="2">
    <citation type="journal article" date="2021" name="PeerJ">
        <title>Extensive microbial diversity within the chicken gut microbiome revealed by metagenomics and culture.</title>
        <authorList>
            <person name="Gilroy R."/>
            <person name="Ravi A."/>
            <person name="Getino M."/>
            <person name="Pursley I."/>
            <person name="Horton D.L."/>
            <person name="Alikhan N.F."/>
            <person name="Baker D."/>
            <person name="Gharbi K."/>
            <person name="Hall N."/>
            <person name="Watson M."/>
            <person name="Adriaenssens E.M."/>
            <person name="Foster-Nyarko E."/>
            <person name="Jarju S."/>
            <person name="Secka A."/>
            <person name="Antonio M."/>
            <person name="Oren A."/>
            <person name="Chaudhuri R.R."/>
            <person name="La Ragione R."/>
            <person name="Hildebrand F."/>
            <person name="Pallen M.J."/>
        </authorList>
    </citation>
    <scope>NUCLEOTIDE SEQUENCE</scope>
    <source>
        <strain evidence="13">CHK195-15760</strain>
    </source>
</reference>
<dbReference type="Pfam" id="PF01272">
    <property type="entry name" value="GreA_GreB"/>
    <property type="match status" value="1"/>
</dbReference>
<dbReference type="GO" id="GO:0032784">
    <property type="term" value="P:regulation of DNA-templated transcription elongation"/>
    <property type="evidence" value="ECO:0007669"/>
    <property type="project" value="UniProtKB-UniRule"/>
</dbReference>
<dbReference type="PIRSF" id="PIRSF006092">
    <property type="entry name" value="GreA_GreB"/>
    <property type="match status" value="1"/>
</dbReference>
<reference evidence="13" key="1">
    <citation type="submission" date="2020-10" db="EMBL/GenBank/DDBJ databases">
        <authorList>
            <person name="Gilroy R."/>
        </authorList>
    </citation>
    <scope>NUCLEOTIDE SEQUENCE</scope>
    <source>
        <strain evidence="13">CHK195-15760</strain>
    </source>
</reference>
<dbReference type="InterPro" id="IPR006359">
    <property type="entry name" value="Tscrpt_elong_fac_GreA"/>
</dbReference>
<dbReference type="GO" id="GO:0070063">
    <property type="term" value="F:RNA polymerase binding"/>
    <property type="evidence" value="ECO:0007669"/>
    <property type="project" value="InterPro"/>
</dbReference>
<proteinExistence type="inferred from homology"/>
<dbReference type="PANTHER" id="PTHR30437:SF4">
    <property type="entry name" value="TRANSCRIPTION ELONGATION FACTOR GREA"/>
    <property type="match status" value="1"/>
</dbReference>
<dbReference type="InterPro" id="IPR036805">
    <property type="entry name" value="Tscrpt_elong_fac_GreA/B_N_sf"/>
</dbReference>
<dbReference type="Gene3D" id="3.10.50.30">
    <property type="entry name" value="Transcription elongation factor, GreA/GreB, C-terminal domain"/>
    <property type="match status" value="1"/>
</dbReference>
<name>A0A9D1LZP7_9FIRM</name>
<comment type="caution">
    <text evidence="13">The sequence shown here is derived from an EMBL/GenBank/DDBJ whole genome shotgun (WGS) entry which is preliminary data.</text>
</comment>
<evidence type="ECO:0000259" key="11">
    <source>
        <dbReference type="Pfam" id="PF01272"/>
    </source>
</evidence>
<keyword evidence="4 9" id="KW-0175">Coiled coil</keyword>
<evidence type="ECO:0000256" key="2">
    <source>
        <dbReference type="ARBA" id="ARBA00013729"/>
    </source>
</evidence>
<keyword evidence="3 9" id="KW-0805">Transcription regulation</keyword>
<feature type="domain" description="Transcription elongation factor GreA/GreB N-terminal" evidence="12">
    <location>
        <begin position="6"/>
        <end position="76"/>
    </location>
</feature>
<dbReference type="AlphaFoldDB" id="A0A9D1LZP7"/>
<dbReference type="NCBIfam" id="TIGR01462">
    <property type="entry name" value="greA"/>
    <property type="match status" value="1"/>
</dbReference>
<dbReference type="HAMAP" id="MF_00105">
    <property type="entry name" value="GreA_GreB"/>
    <property type="match status" value="1"/>
</dbReference>
<dbReference type="NCBIfam" id="NF001263">
    <property type="entry name" value="PRK00226.1-4"/>
    <property type="match status" value="1"/>
</dbReference>
<comment type="function">
    <text evidence="7 9 10">Necessary for efficient RNA polymerase transcription elongation past template-encoded arresting sites. The arresting sites in DNA have the property of trapping a certain fraction of elongating RNA polymerases that pass through, resulting in locked ternary complexes. Cleavage of the nascent transcript by cleavage factors such as GreA or GreB allows the resumption of elongation from the new 3'terminus. GreA releases sequences of 2 to 3 nucleotides.</text>
</comment>
<evidence type="ECO:0000256" key="1">
    <source>
        <dbReference type="ARBA" id="ARBA00008213"/>
    </source>
</evidence>
<evidence type="ECO:0000313" key="13">
    <source>
        <dbReference type="EMBL" id="HIU51175.1"/>
    </source>
</evidence>
<dbReference type="SUPFAM" id="SSF46557">
    <property type="entry name" value="GreA transcript cleavage protein, N-terminal domain"/>
    <property type="match status" value="1"/>
</dbReference>
<dbReference type="GO" id="GO:0003746">
    <property type="term" value="F:translation elongation factor activity"/>
    <property type="evidence" value="ECO:0007669"/>
    <property type="project" value="UniProtKB-KW"/>
</dbReference>
<evidence type="ECO:0000256" key="8">
    <source>
        <dbReference type="ARBA" id="ARBA00030776"/>
    </source>
</evidence>
<dbReference type="PROSITE" id="PS00830">
    <property type="entry name" value="GREAB_2"/>
    <property type="match status" value="1"/>
</dbReference>
<dbReference type="GO" id="GO:0003677">
    <property type="term" value="F:DNA binding"/>
    <property type="evidence" value="ECO:0007669"/>
    <property type="project" value="UniProtKB-UniRule"/>
</dbReference>
<dbReference type="EMBL" id="DVNH01000006">
    <property type="protein sequence ID" value="HIU51175.1"/>
    <property type="molecule type" value="Genomic_DNA"/>
</dbReference>
<dbReference type="Proteomes" id="UP000824093">
    <property type="component" value="Unassembled WGS sequence"/>
</dbReference>
<keyword evidence="13" id="KW-0251">Elongation factor</keyword>
<evidence type="ECO:0000256" key="5">
    <source>
        <dbReference type="ARBA" id="ARBA00023125"/>
    </source>
</evidence>
<accession>A0A9D1LZP7</accession>
<dbReference type="InterPro" id="IPR018151">
    <property type="entry name" value="TF_GreA/GreB_CS"/>
</dbReference>
<dbReference type="InterPro" id="IPR001437">
    <property type="entry name" value="Tscrpt_elong_fac_GreA/B_C"/>
</dbReference>
<organism evidence="13 14">
    <name type="scientific">Candidatus Merdicola faecigallinarum</name>
    <dbReference type="NCBI Taxonomy" id="2840862"/>
    <lineage>
        <taxon>Bacteria</taxon>
        <taxon>Bacillati</taxon>
        <taxon>Bacillota</taxon>
        <taxon>Clostridia</taxon>
        <taxon>Candidatus Merdicola</taxon>
    </lineage>
</organism>
<keyword evidence="5 9" id="KW-0238">DNA-binding</keyword>
<dbReference type="FunFam" id="3.10.50.30:FF:000001">
    <property type="entry name" value="Transcription elongation factor GreA"/>
    <property type="match status" value="1"/>
</dbReference>
<evidence type="ECO:0000256" key="7">
    <source>
        <dbReference type="ARBA" id="ARBA00024916"/>
    </source>
</evidence>
<protein>
    <recommendedName>
        <fullName evidence="2 9">Transcription elongation factor GreA</fullName>
    </recommendedName>
    <alternativeName>
        <fullName evidence="8 9">Transcript cleavage factor GreA</fullName>
    </alternativeName>
</protein>